<comment type="caution">
    <text evidence="2">The sequence shown here is derived from an EMBL/GenBank/DDBJ whole genome shotgun (WGS) entry which is preliminary data.</text>
</comment>
<gene>
    <name evidence="2" type="ORF">FJZ47_06100</name>
</gene>
<dbReference type="EMBL" id="VGLS01000131">
    <property type="protein sequence ID" value="MBM3223355.1"/>
    <property type="molecule type" value="Genomic_DNA"/>
</dbReference>
<feature type="domain" description="AB hydrolase-1" evidence="1">
    <location>
        <begin position="20"/>
        <end position="115"/>
    </location>
</feature>
<dbReference type="PANTHER" id="PTHR43433:SF5">
    <property type="entry name" value="AB HYDROLASE-1 DOMAIN-CONTAINING PROTEIN"/>
    <property type="match status" value="1"/>
</dbReference>
<dbReference type="PANTHER" id="PTHR43433">
    <property type="entry name" value="HYDROLASE, ALPHA/BETA FOLD FAMILY PROTEIN"/>
    <property type="match status" value="1"/>
</dbReference>
<dbReference type="InterPro" id="IPR000073">
    <property type="entry name" value="AB_hydrolase_1"/>
</dbReference>
<dbReference type="GO" id="GO:0046503">
    <property type="term" value="P:glycerolipid catabolic process"/>
    <property type="evidence" value="ECO:0007669"/>
    <property type="project" value="TreeGrafter"/>
</dbReference>
<dbReference type="InterPro" id="IPR050471">
    <property type="entry name" value="AB_hydrolase"/>
</dbReference>
<keyword evidence="2" id="KW-0378">Hydrolase</keyword>
<dbReference type="SUPFAM" id="SSF53474">
    <property type="entry name" value="alpha/beta-Hydrolases"/>
    <property type="match status" value="1"/>
</dbReference>
<accession>A0A937W083</accession>
<dbReference type="Proteomes" id="UP000712673">
    <property type="component" value="Unassembled WGS sequence"/>
</dbReference>
<sequence length="288" mass="31334">MPYANIQGANLFYEDYGSGPAVILTPGGRVDRNGLRPIGALISKQCRVILHDRRNCGRSDVVMSGDLSEQHIWAEEMAGLLQHLGITEAYAAGGSAGSRTSLTLAVRHPELVKGAFIWEVSGGPRSGALMAPGYYGQYIEAAERGGMEAVAATEFFAQRIADNPSNRERLLAMDPSMFGAVMRRWSGVFARPNPVGDLTEAELKSITCPVFTFAGNTPDDVHHVSAAENVHRLVPRADIRPSAWTHEEWDIIGQHDHTFPGIAATNRYAMKATVYAAELVKFIEKVEG</sequence>
<dbReference type="InterPro" id="IPR029058">
    <property type="entry name" value="AB_hydrolase_fold"/>
</dbReference>
<dbReference type="GO" id="GO:0004806">
    <property type="term" value="F:triacylglycerol lipase activity"/>
    <property type="evidence" value="ECO:0007669"/>
    <property type="project" value="TreeGrafter"/>
</dbReference>
<evidence type="ECO:0000313" key="3">
    <source>
        <dbReference type="Proteomes" id="UP000712673"/>
    </source>
</evidence>
<name>A0A937W083_UNCTE</name>
<dbReference type="Gene3D" id="3.40.50.1820">
    <property type="entry name" value="alpha/beta hydrolase"/>
    <property type="match status" value="1"/>
</dbReference>
<organism evidence="2 3">
    <name type="scientific">Tectimicrobiota bacterium</name>
    <dbReference type="NCBI Taxonomy" id="2528274"/>
    <lineage>
        <taxon>Bacteria</taxon>
        <taxon>Pseudomonadati</taxon>
        <taxon>Nitrospinota/Tectimicrobiota group</taxon>
        <taxon>Candidatus Tectimicrobiota</taxon>
    </lineage>
</organism>
<evidence type="ECO:0000313" key="2">
    <source>
        <dbReference type="EMBL" id="MBM3223355.1"/>
    </source>
</evidence>
<evidence type="ECO:0000259" key="1">
    <source>
        <dbReference type="Pfam" id="PF00561"/>
    </source>
</evidence>
<proteinExistence type="predicted"/>
<dbReference type="Pfam" id="PF00561">
    <property type="entry name" value="Abhydrolase_1"/>
    <property type="match status" value="1"/>
</dbReference>
<dbReference type="AlphaFoldDB" id="A0A937W083"/>
<protein>
    <submittedName>
        <fullName evidence="2">Alpha/beta hydrolase</fullName>
    </submittedName>
</protein>
<reference evidence="2" key="1">
    <citation type="submission" date="2019-03" db="EMBL/GenBank/DDBJ databases">
        <title>Lake Tanganyika Metagenome-Assembled Genomes (MAGs).</title>
        <authorList>
            <person name="Tran P."/>
        </authorList>
    </citation>
    <scope>NUCLEOTIDE SEQUENCE</scope>
    <source>
        <strain evidence="2">K_DeepCast_65m_m2_066</strain>
    </source>
</reference>